<feature type="compositionally biased region" description="Low complexity" evidence="1">
    <location>
        <begin position="223"/>
        <end position="242"/>
    </location>
</feature>
<feature type="compositionally biased region" description="Polar residues" evidence="1">
    <location>
        <begin position="370"/>
        <end position="388"/>
    </location>
</feature>
<dbReference type="EMBL" id="ML004000">
    <property type="protein sequence ID" value="RKP33349.1"/>
    <property type="molecule type" value="Genomic_DNA"/>
</dbReference>
<gene>
    <name evidence="2" type="ORF">BJ085DRAFT_27510</name>
</gene>
<sequence length="511" mass="56681">MTTPNSAPVSSNSANLPSSTTRELAAATSGRVDKEAVASTQIPKAAGNRPDTPGSTRGASYRDNHASTPDERTFINVGLTEPSVYTEEDTTGFIEEFECYAKAMNMSDIRQIRQVKNYLPKKLAKKFGDLFDYDDDWADVRAFLLDRGERYRLKGGSRRRSALLKLSKKKPVGPEILGFLQEFERMAMKVATRAWDQMTVRDPTFSQYIDTANKVAYHEKLRSTNQANQTTTSSDEASSSDGETADDGYPMKRSTKSKKTLVNQVGTAPASNMVPIDRQDLDEILGILRGIKVGSSERKERRDKGPLHCIYCNEIGHFHNDCDSFYKDLQAKVVYIEKGLIVFPDGSRVPQRFGSGGMKAAVNERVSHPTSIASNNQGETTEVFNTTPDGRRKEPQEPASRLTRSAITVTPMDQSIDDEVPPKKGRKAKFRLAAPIDQMDTDDVVKSHLRDGKLGISTMEYLAVAPRARKVVRTYLAKRRQYKAPEVTVADVHVATSSEDDSGDSEIEDCV</sequence>
<keyword evidence="3" id="KW-1185">Reference proteome</keyword>
<dbReference type="SUPFAM" id="SSF57756">
    <property type="entry name" value="Retrovirus zinc finger-like domains"/>
    <property type="match status" value="1"/>
</dbReference>
<evidence type="ECO:0000313" key="2">
    <source>
        <dbReference type="EMBL" id="RKP33349.1"/>
    </source>
</evidence>
<protein>
    <recommendedName>
        <fullName evidence="4">CCHC-type domain-containing protein</fullName>
    </recommendedName>
</protein>
<proteinExistence type="predicted"/>
<evidence type="ECO:0008006" key="4">
    <source>
        <dbReference type="Google" id="ProtNLM"/>
    </source>
</evidence>
<dbReference type="InterPro" id="IPR036875">
    <property type="entry name" value="Znf_CCHC_sf"/>
</dbReference>
<dbReference type="GO" id="GO:0008270">
    <property type="term" value="F:zinc ion binding"/>
    <property type="evidence" value="ECO:0007669"/>
    <property type="project" value="InterPro"/>
</dbReference>
<accession>A0A4V1J3V2</accession>
<evidence type="ECO:0000256" key="1">
    <source>
        <dbReference type="SAM" id="MobiDB-lite"/>
    </source>
</evidence>
<feature type="region of interest" description="Disordered" evidence="1">
    <location>
        <begin position="370"/>
        <end position="402"/>
    </location>
</feature>
<dbReference type="AlphaFoldDB" id="A0A4V1J3V2"/>
<feature type="region of interest" description="Disordered" evidence="1">
    <location>
        <begin position="1"/>
        <end position="71"/>
    </location>
</feature>
<feature type="compositionally biased region" description="Low complexity" evidence="1">
    <location>
        <begin position="1"/>
        <end position="21"/>
    </location>
</feature>
<dbReference type="Proteomes" id="UP000268162">
    <property type="component" value="Unassembled WGS sequence"/>
</dbReference>
<reference evidence="3" key="1">
    <citation type="journal article" date="2018" name="Nat. Microbiol.">
        <title>Leveraging single-cell genomics to expand the fungal tree of life.</title>
        <authorList>
            <person name="Ahrendt S.R."/>
            <person name="Quandt C.A."/>
            <person name="Ciobanu D."/>
            <person name="Clum A."/>
            <person name="Salamov A."/>
            <person name="Andreopoulos B."/>
            <person name="Cheng J.F."/>
            <person name="Woyke T."/>
            <person name="Pelin A."/>
            <person name="Henrissat B."/>
            <person name="Reynolds N.K."/>
            <person name="Benny G.L."/>
            <person name="Smith M.E."/>
            <person name="James T.Y."/>
            <person name="Grigoriev I.V."/>
        </authorList>
    </citation>
    <scope>NUCLEOTIDE SEQUENCE [LARGE SCALE GENOMIC DNA]</scope>
    <source>
        <strain evidence="3">RSA 468</strain>
    </source>
</reference>
<name>A0A4V1J3V2_9FUNG</name>
<feature type="compositionally biased region" description="Basic and acidic residues" evidence="1">
    <location>
        <begin position="60"/>
        <end position="71"/>
    </location>
</feature>
<organism evidence="2 3">
    <name type="scientific">Dimargaris cristalligena</name>
    <dbReference type="NCBI Taxonomy" id="215637"/>
    <lineage>
        <taxon>Eukaryota</taxon>
        <taxon>Fungi</taxon>
        <taxon>Fungi incertae sedis</taxon>
        <taxon>Zoopagomycota</taxon>
        <taxon>Kickxellomycotina</taxon>
        <taxon>Dimargaritomycetes</taxon>
        <taxon>Dimargaritales</taxon>
        <taxon>Dimargaritaceae</taxon>
        <taxon>Dimargaris</taxon>
    </lineage>
</organism>
<dbReference type="GO" id="GO:0003676">
    <property type="term" value="F:nucleic acid binding"/>
    <property type="evidence" value="ECO:0007669"/>
    <property type="project" value="InterPro"/>
</dbReference>
<feature type="region of interest" description="Disordered" evidence="1">
    <location>
        <begin position="223"/>
        <end position="263"/>
    </location>
</feature>
<evidence type="ECO:0000313" key="3">
    <source>
        <dbReference type="Proteomes" id="UP000268162"/>
    </source>
</evidence>